<dbReference type="EMBL" id="JYDP01000215">
    <property type="protein sequence ID" value="KRZ02827.1"/>
    <property type="molecule type" value="Genomic_DNA"/>
</dbReference>
<comment type="caution">
    <text evidence="1">The sequence shown here is derived from an EMBL/GenBank/DDBJ whole genome shotgun (WGS) entry which is preliminary data.</text>
</comment>
<evidence type="ECO:0000313" key="2">
    <source>
        <dbReference type="Proteomes" id="UP000055024"/>
    </source>
</evidence>
<proteinExistence type="predicted"/>
<protein>
    <submittedName>
        <fullName evidence="1">Uncharacterized protein</fullName>
    </submittedName>
</protein>
<dbReference type="Proteomes" id="UP000055024">
    <property type="component" value="Unassembled WGS sequence"/>
</dbReference>
<sequence length="158" mass="18449">MHYGKSPLRQYPLPYSNYRFTATRQHALPTAGQVLIGQDAFFKMVASCVTTTGYRGCLKRQEQRRVIVWCDIRKRQTALQYQRIVYSEPSQSVNLRRSHVVNAPHLGSIISFMKEYAEILDGLPTKLRCDCTRENQYIWSPSPLILTKTQNFWKKCQM</sequence>
<organism evidence="1 2">
    <name type="scientific">Trichinella zimbabwensis</name>
    <dbReference type="NCBI Taxonomy" id="268475"/>
    <lineage>
        <taxon>Eukaryota</taxon>
        <taxon>Metazoa</taxon>
        <taxon>Ecdysozoa</taxon>
        <taxon>Nematoda</taxon>
        <taxon>Enoplea</taxon>
        <taxon>Dorylaimia</taxon>
        <taxon>Trichinellida</taxon>
        <taxon>Trichinellidae</taxon>
        <taxon>Trichinella</taxon>
    </lineage>
</organism>
<gene>
    <name evidence="1" type="ORF">T11_7174</name>
</gene>
<accession>A0A0V1GX35</accession>
<dbReference type="AlphaFoldDB" id="A0A0V1GX35"/>
<keyword evidence="2" id="KW-1185">Reference proteome</keyword>
<reference evidence="1 2" key="1">
    <citation type="submission" date="2015-01" db="EMBL/GenBank/DDBJ databases">
        <title>Evolution of Trichinella species and genotypes.</title>
        <authorList>
            <person name="Korhonen P.K."/>
            <person name="Edoardo P."/>
            <person name="Giuseppe L.R."/>
            <person name="Gasser R.B."/>
        </authorList>
    </citation>
    <scope>NUCLEOTIDE SEQUENCE [LARGE SCALE GENOMIC DNA]</scope>
    <source>
        <strain evidence="1">ISS1029</strain>
    </source>
</reference>
<evidence type="ECO:0000313" key="1">
    <source>
        <dbReference type="EMBL" id="KRZ02827.1"/>
    </source>
</evidence>
<name>A0A0V1GX35_9BILA</name>